<dbReference type="SUPFAM" id="SSF46626">
    <property type="entry name" value="Cytochrome c"/>
    <property type="match status" value="1"/>
</dbReference>
<protein>
    <submittedName>
        <fullName evidence="6">Planctomycete cytochrome C</fullName>
    </submittedName>
</protein>
<dbReference type="Pfam" id="PF07583">
    <property type="entry name" value="PSCyt2"/>
    <property type="match status" value="1"/>
</dbReference>
<reference evidence="6 7" key="1">
    <citation type="submission" date="2019-02" db="EMBL/GenBank/DDBJ databases">
        <title>Deep-cultivation of Planctomycetes and their phenomic and genomic characterization uncovers novel biology.</title>
        <authorList>
            <person name="Wiegand S."/>
            <person name="Jogler M."/>
            <person name="Boedeker C."/>
            <person name="Pinto D."/>
            <person name="Vollmers J."/>
            <person name="Rivas-Marin E."/>
            <person name="Kohn T."/>
            <person name="Peeters S.H."/>
            <person name="Heuer A."/>
            <person name="Rast P."/>
            <person name="Oberbeckmann S."/>
            <person name="Bunk B."/>
            <person name="Jeske O."/>
            <person name="Meyerdierks A."/>
            <person name="Storesund J.E."/>
            <person name="Kallscheuer N."/>
            <person name="Luecker S."/>
            <person name="Lage O.M."/>
            <person name="Pohl T."/>
            <person name="Merkel B.J."/>
            <person name="Hornburger P."/>
            <person name="Mueller R.-W."/>
            <person name="Bruemmer F."/>
            <person name="Labrenz M."/>
            <person name="Spormann A.M."/>
            <person name="Op den Camp H."/>
            <person name="Overmann J."/>
            <person name="Amann R."/>
            <person name="Jetten M.S.M."/>
            <person name="Mascher T."/>
            <person name="Medema M.H."/>
            <person name="Devos D.P."/>
            <person name="Kaster A.-K."/>
            <person name="Ovreas L."/>
            <person name="Rohde M."/>
            <person name="Galperin M.Y."/>
            <person name="Jogler C."/>
        </authorList>
    </citation>
    <scope>NUCLEOTIDE SEQUENCE [LARGE SCALE GENOMIC DNA]</scope>
    <source>
        <strain evidence="6 7">Mal4</strain>
    </source>
</reference>
<dbReference type="Proteomes" id="UP000320496">
    <property type="component" value="Chromosome"/>
</dbReference>
<evidence type="ECO:0000256" key="2">
    <source>
        <dbReference type="SAM" id="SignalP"/>
    </source>
</evidence>
<dbReference type="KEGG" id="mri:Mal4_05810"/>
<dbReference type="GO" id="GO:0009055">
    <property type="term" value="F:electron transfer activity"/>
    <property type="evidence" value="ECO:0007669"/>
    <property type="project" value="InterPro"/>
</dbReference>
<gene>
    <name evidence="6" type="ORF">Mal4_05810</name>
</gene>
<dbReference type="InterPro" id="IPR011429">
    <property type="entry name" value="Cyt_c_Planctomycete-type"/>
</dbReference>
<keyword evidence="1" id="KW-0175">Coiled coil</keyword>
<dbReference type="InterPro" id="IPR022655">
    <property type="entry name" value="DUF1553"/>
</dbReference>
<evidence type="ECO:0000256" key="1">
    <source>
        <dbReference type="SAM" id="Coils"/>
    </source>
</evidence>
<evidence type="ECO:0000259" key="3">
    <source>
        <dbReference type="Pfam" id="PF07583"/>
    </source>
</evidence>
<feature type="domain" description="DUF1549" evidence="3">
    <location>
        <begin position="166"/>
        <end position="379"/>
    </location>
</feature>
<dbReference type="AlphaFoldDB" id="A0A517Z1D8"/>
<evidence type="ECO:0000313" key="7">
    <source>
        <dbReference type="Proteomes" id="UP000320496"/>
    </source>
</evidence>
<evidence type="ECO:0000313" key="6">
    <source>
        <dbReference type="EMBL" id="QDU36297.1"/>
    </source>
</evidence>
<dbReference type="InterPro" id="IPR036909">
    <property type="entry name" value="Cyt_c-like_dom_sf"/>
</dbReference>
<sequence length="1047" mass="116276" precursor="true">MNIIRKRPISLGLLLLVLAPSLSRADEPELTYEKHIRPIFRAHCFDCHGATEEIEGGLDLRLVRFLEKGGDSGPAIVTGNVDESYLIERVRSGDMPPGEGTVSAEELATLEQWIAQGAKTARPEPESIGPGLGITPEERSFWSFQPIQRPAVPRIAPPRQASVRTPIDAFVLNAMPDGLAFSADADRFTLIRRAYFDLIGLPPTADELQRWLNEPGEDWYERLLTELLDSPHYGERWGRHWLDIAGYADSEGYTVADAVRPWAWKYRDWVIRSLNEDKPFDQFIIEQLAGDELAGPREGDLTPEQIELLTATGFLRMAADGTGSGANNAEGRNQVMADTLKIVGTSLLGLSLQCAQCHDHRYDPIPHTDYFAIRAVFEPALDWKSWQVPNARRVSLYTEADRKQAAEIEAEAQKIAAEKATKQAEYMEQALEKELAKFEEPLREQLRTAYKTPAGERTDEQKALLDSHPSVKITPGVLYQYLPDAAEDLKGYDKRIAEVRAKKPPEEFIRALVEPAGHVPETRLFHRGDHEQPKQVVAPAGLTVAAPEGEYPALPANDPELSTTGRRLAFARWLTSGRHPLVARVIVNRVWMHHFGRGLVSTPSDFGKLGGTPTHPELLDWLASEFVESGWSLKKLHRLILTSTVWRQQSAVDDQDPRYAIDSTNTYYWRKPLVRLEAELLRDRMLTATGRLDRKLFGAPVSIKEDETGQVVVDGEQTRRSLYIQARRSQPVAMLQAFDAPVMETNCERRPVSTVATQSLMLLNGEFILDQAGRLADRAASEPHTLTDDRLASLPPLPAPPQATWHYGYGAFDESTQRVVTFTPLPHWTGSAWRGGENLPDPTLGWTFLTATGGHTDVLERSPIRRWTAPADGVVTIAGTLQHGSENGDGVRGRIVSSRAGLAGEWTAHAGSSETNVSELAVAKGDTIDFVTDCITNYTSDSFNWPVTITLKVSGQPDRTFATADGFHGPASPPESLPGQVVRAWELAFCRQPNADELSLAMQFLARQLDVLRRDSAMVPSGRTPERQALTNLCHALLSSNEFLYVD</sequence>
<proteinExistence type="predicted"/>
<dbReference type="InterPro" id="IPR011444">
    <property type="entry name" value="DUF1549"/>
</dbReference>
<evidence type="ECO:0000259" key="5">
    <source>
        <dbReference type="Pfam" id="PF07635"/>
    </source>
</evidence>
<feature type="domain" description="Cytochrome C Planctomycete-type" evidence="5">
    <location>
        <begin position="44"/>
        <end position="98"/>
    </location>
</feature>
<dbReference type="RefSeq" id="WP_145366977.1">
    <property type="nucleotide sequence ID" value="NZ_CP036275.1"/>
</dbReference>
<accession>A0A517Z1D8</accession>
<feature type="coiled-coil region" evidence="1">
    <location>
        <begin position="403"/>
        <end position="437"/>
    </location>
</feature>
<feature type="signal peptide" evidence="2">
    <location>
        <begin position="1"/>
        <end position="25"/>
    </location>
</feature>
<organism evidence="6 7">
    <name type="scientific">Maioricimonas rarisocia</name>
    <dbReference type="NCBI Taxonomy" id="2528026"/>
    <lineage>
        <taxon>Bacteria</taxon>
        <taxon>Pseudomonadati</taxon>
        <taxon>Planctomycetota</taxon>
        <taxon>Planctomycetia</taxon>
        <taxon>Planctomycetales</taxon>
        <taxon>Planctomycetaceae</taxon>
        <taxon>Maioricimonas</taxon>
    </lineage>
</organism>
<dbReference type="GO" id="GO:0020037">
    <property type="term" value="F:heme binding"/>
    <property type="evidence" value="ECO:0007669"/>
    <property type="project" value="InterPro"/>
</dbReference>
<dbReference type="Pfam" id="PF07635">
    <property type="entry name" value="PSCyt1"/>
    <property type="match status" value="1"/>
</dbReference>
<evidence type="ECO:0000259" key="4">
    <source>
        <dbReference type="Pfam" id="PF07587"/>
    </source>
</evidence>
<keyword evidence="2" id="KW-0732">Signal</keyword>
<feature type="domain" description="DUF1553" evidence="4">
    <location>
        <begin position="566"/>
        <end position="782"/>
    </location>
</feature>
<keyword evidence="7" id="KW-1185">Reference proteome</keyword>
<dbReference type="PANTHER" id="PTHR35889">
    <property type="entry name" value="CYCLOINULO-OLIGOSACCHARIDE FRUCTANOTRANSFERASE-RELATED"/>
    <property type="match status" value="1"/>
</dbReference>
<dbReference type="Pfam" id="PF07587">
    <property type="entry name" value="PSD1"/>
    <property type="match status" value="1"/>
</dbReference>
<name>A0A517Z1D8_9PLAN</name>
<dbReference type="EMBL" id="CP036275">
    <property type="protein sequence ID" value="QDU36297.1"/>
    <property type="molecule type" value="Genomic_DNA"/>
</dbReference>
<dbReference type="OrthoDB" id="127107at2"/>
<dbReference type="PANTHER" id="PTHR35889:SF3">
    <property type="entry name" value="F-BOX DOMAIN-CONTAINING PROTEIN"/>
    <property type="match status" value="1"/>
</dbReference>
<feature type="chain" id="PRO_5021869640" evidence="2">
    <location>
        <begin position="26"/>
        <end position="1047"/>
    </location>
</feature>